<sequence length="36" mass="4002">MRPSENTRGTGSGEPKWRANFLNDIDEPCCTMFAVA</sequence>
<evidence type="ECO:0000313" key="2">
    <source>
        <dbReference type="Proteomes" id="UP000015106"/>
    </source>
</evidence>
<dbReference type="EnsemblPlants" id="TuG1812G0100001529.01.T01">
    <property type="protein sequence ID" value="TuG1812G0100001529.01.T01.cds397342"/>
    <property type="gene ID" value="TuG1812G0100001529.01"/>
</dbReference>
<name>A0A8R7JX57_TRIUA</name>
<organism evidence="1 2">
    <name type="scientific">Triticum urartu</name>
    <name type="common">Red wild einkorn</name>
    <name type="synonym">Crithodium urartu</name>
    <dbReference type="NCBI Taxonomy" id="4572"/>
    <lineage>
        <taxon>Eukaryota</taxon>
        <taxon>Viridiplantae</taxon>
        <taxon>Streptophyta</taxon>
        <taxon>Embryophyta</taxon>
        <taxon>Tracheophyta</taxon>
        <taxon>Spermatophyta</taxon>
        <taxon>Magnoliopsida</taxon>
        <taxon>Liliopsida</taxon>
        <taxon>Poales</taxon>
        <taxon>Poaceae</taxon>
        <taxon>BOP clade</taxon>
        <taxon>Pooideae</taxon>
        <taxon>Triticodae</taxon>
        <taxon>Triticeae</taxon>
        <taxon>Triticinae</taxon>
        <taxon>Triticum</taxon>
    </lineage>
</organism>
<dbReference type="Gramene" id="TuG1812G0100001529.01.T01">
    <property type="protein sequence ID" value="TuG1812G0100001529.01.T01.cds397342"/>
    <property type="gene ID" value="TuG1812G0100001529.01"/>
</dbReference>
<dbReference type="Proteomes" id="UP000015106">
    <property type="component" value="Chromosome 1"/>
</dbReference>
<protein>
    <submittedName>
        <fullName evidence="1">Uncharacterized protein</fullName>
    </submittedName>
</protein>
<dbReference type="AlphaFoldDB" id="A0A8R7JX57"/>
<accession>A0A8R7JX57</accession>
<evidence type="ECO:0000313" key="1">
    <source>
        <dbReference type="EnsemblPlants" id="TuG1812G0100001529.01.T01.cds397342"/>
    </source>
</evidence>
<keyword evidence="2" id="KW-1185">Reference proteome</keyword>
<reference evidence="1" key="2">
    <citation type="submission" date="2018-03" db="EMBL/GenBank/DDBJ databases">
        <title>The Triticum urartu genome reveals the dynamic nature of wheat genome evolution.</title>
        <authorList>
            <person name="Ling H."/>
            <person name="Ma B."/>
            <person name="Shi X."/>
            <person name="Liu H."/>
            <person name="Dong L."/>
            <person name="Sun H."/>
            <person name="Cao Y."/>
            <person name="Gao Q."/>
            <person name="Zheng S."/>
            <person name="Li Y."/>
            <person name="Yu Y."/>
            <person name="Du H."/>
            <person name="Qi M."/>
            <person name="Li Y."/>
            <person name="Yu H."/>
            <person name="Cui Y."/>
            <person name="Wang N."/>
            <person name="Chen C."/>
            <person name="Wu H."/>
            <person name="Zhao Y."/>
            <person name="Zhang J."/>
            <person name="Li Y."/>
            <person name="Zhou W."/>
            <person name="Zhang B."/>
            <person name="Hu W."/>
            <person name="Eijk M."/>
            <person name="Tang J."/>
            <person name="Witsenboer H."/>
            <person name="Zhao S."/>
            <person name="Li Z."/>
            <person name="Zhang A."/>
            <person name="Wang D."/>
            <person name="Liang C."/>
        </authorList>
    </citation>
    <scope>NUCLEOTIDE SEQUENCE [LARGE SCALE GENOMIC DNA]</scope>
    <source>
        <strain evidence="1">cv. G1812</strain>
    </source>
</reference>
<reference evidence="2" key="1">
    <citation type="journal article" date="2013" name="Nature">
        <title>Draft genome of the wheat A-genome progenitor Triticum urartu.</title>
        <authorList>
            <person name="Ling H.Q."/>
            <person name="Zhao S."/>
            <person name="Liu D."/>
            <person name="Wang J."/>
            <person name="Sun H."/>
            <person name="Zhang C."/>
            <person name="Fan H."/>
            <person name="Li D."/>
            <person name="Dong L."/>
            <person name="Tao Y."/>
            <person name="Gao C."/>
            <person name="Wu H."/>
            <person name="Li Y."/>
            <person name="Cui Y."/>
            <person name="Guo X."/>
            <person name="Zheng S."/>
            <person name="Wang B."/>
            <person name="Yu K."/>
            <person name="Liang Q."/>
            <person name="Yang W."/>
            <person name="Lou X."/>
            <person name="Chen J."/>
            <person name="Feng M."/>
            <person name="Jian J."/>
            <person name="Zhang X."/>
            <person name="Luo G."/>
            <person name="Jiang Y."/>
            <person name="Liu J."/>
            <person name="Wang Z."/>
            <person name="Sha Y."/>
            <person name="Zhang B."/>
            <person name="Wu H."/>
            <person name="Tang D."/>
            <person name="Shen Q."/>
            <person name="Xue P."/>
            <person name="Zou S."/>
            <person name="Wang X."/>
            <person name="Liu X."/>
            <person name="Wang F."/>
            <person name="Yang Y."/>
            <person name="An X."/>
            <person name="Dong Z."/>
            <person name="Zhang K."/>
            <person name="Zhang X."/>
            <person name="Luo M.C."/>
            <person name="Dvorak J."/>
            <person name="Tong Y."/>
            <person name="Wang J."/>
            <person name="Yang H."/>
            <person name="Li Z."/>
            <person name="Wang D."/>
            <person name="Zhang A."/>
            <person name="Wang J."/>
        </authorList>
    </citation>
    <scope>NUCLEOTIDE SEQUENCE</scope>
    <source>
        <strain evidence="2">cv. G1812</strain>
    </source>
</reference>
<proteinExistence type="predicted"/>
<reference evidence="1" key="3">
    <citation type="submission" date="2022-06" db="UniProtKB">
        <authorList>
            <consortium name="EnsemblPlants"/>
        </authorList>
    </citation>
    <scope>IDENTIFICATION</scope>
</reference>